<accession>A0A6J5LIX0</accession>
<sequence>MRTPMVYSADQIKCWDVQSAGKNGLWTQARPMSWPGINLRKRITAAWMVFTGQADVLIWLGDEE</sequence>
<name>A0A6J5LIX0_9CAUD</name>
<organism evidence="1">
    <name type="scientific">uncultured Caudovirales phage</name>
    <dbReference type="NCBI Taxonomy" id="2100421"/>
    <lineage>
        <taxon>Viruses</taxon>
        <taxon>Duplodnaviria</taxon>
        <taxon>Heunggongvirae</taxon>
        <taxon>Uroviricota</taxon>
        <taxon>Caudoviricetes</taxon>
        <taxon>Peduoviridae</taxon>
        <taxon>Maltschvirus</taxon>
        <taxon>Maltschvirus maltsch</taxon>
    </lineage>
</organism>
<gene>
    <name evidence="1" type="ORF">UFOVP257_94</name>
</gene>
<evidence type="ECO:0000313" key="1">
    <source>
        <dbReference type="EMBL" id="CAB4133243.1"/>
    </source>
</evidence>
<dbReference type="EMBL" id="LR796274">
    <property type="protein sequence ID" value="CAB4133243.1"/>
    <property type="molecule type" value="Genomic_DNA"/>
</dbReference>
<protein>
    <submittedName>
        <fullName evidence="1">Uncharacterized protein</fullName>
    </submittedName>
</protein>
<reference evidence="1" key="1">
    <citation type="submission" date="2020-04" db="EMBL/GenBank/DDBJ databases">
        <authorList>
            <person name="Chiriac C."/>
            <person name="Salcher M."/>
            <person name="Ghai R."/>
            <person name="Kavagutti S V."/>
        </authorList>
    </citation>
    <scope>NUCLEOTIDE SEQUENCE</scope>
</reference>
<proteinExistence type="predicted"/>